<dbReference type="CDD" id="cd12797">
    <property type="entry name" value="M23_peptidase"/>
    <property type="match status" value="1"/>
</dbReference>
<dbReference type="PANTHER" id="PTHR21666">
    <property type="entry name" value="PEPTIDASE-RELATED"/>
    <property type="match status" value="1"/>
</dbReference>
<keyword evidence="1" id="KW-0812">Transmembrane</keyword>
<dbReference type="InterPro" id="IPR016047">
    <property type="entry name" value="M23ase_b-sheet_dom"/>
</dbReference>
<accession>A0A2J0KXU6</accession>
<dbReference type="AlphaFoldDB" id="A0A2J0KXU6"/>
<keyword evidence="1" id="KW-1133">Transmembrane helix</keyword>
<gene>
    <name evidence="3" type="ORF">COS99_06450</name>
</gene>
<protein>
    <recommendedName>
        <fullName evidence="2">M23ase beta-sheet core domain-containing protein</fullName>
    </recommendedName>
</protein>
<reference evidence="3 4" key="1">
    <citation type="submission" date="2017-09" db="EMBL/GenBank/DDBJ databases">
        <title>Depth-based differentiation of microbial function through sediment-hosted aquifers and enrichment of novel symbionts in the deep terrestrial subsurface.</title>
        <authorList>
            <person name="Probst A.J."/>
            <person name="Ladd B."/>
            <person name="Jarett J.K."/>
            <person name="Geller-Mcgrath D.E."/>
            <person name="Sieber C.M."/>
            <person name="Emerson J.B."/>
            <person name="Anantharaman K."/>
            <person name="Thomas B.C."/>
            <person name="Malmstrom R."/>
            <person name="Stieglmeier M."/>
            <person name="Klingl A."/>
            <person name="Woyke T."/>
            <person name="Ryan C.M."/>
            <person name="Banfield J.F."/>
        </authorList>
    </citation>
    <scope>NUCLEOTIDE SEQUENCE [LARGE SCALE GENOMIC DNA]</scope>
    <source>
        <strain evidence="3">CG07_land_8_20_14_0_80_42_15</strain>
    </source>
</reference>
<dbReference type="InterPro" id="IPR050570">
    <property type="entry name" value="Cell_wall_metabolism_enzyme"/>
</dbReference>
<comment type="caution">
    <text evidence="3">The sequence shown here is derived from an EMBL/GenBank/DDBJ whole genome shotgun (WGS) entry which is preliminary data.</text>
</comment>
<name>A0A2J0KXU6_9BACT</name>
<organism evidence="3 4">
    <name type="scientific">Candidatus Aquitaenariimonas noxiae</name>
    <dbReference type="NCBI Taxonomy" id="1974741"/>
    <lineage>
        <taxon>Bacteria</taxon>
        <taxon>Pseudomonadati</taxon>
        <taxon>Candidatus Omnitrophota</taxon>
        <taxon>Candidatus Aquitaenariimonas</taxon>
    </lineage>
</organism>
<dbReference type="Gene3D" id="2.70.70.10">
    <property type="entry name" value="Glucose Permease (Domain IIA)"/>
    <property type="match status" value="1"/>
</dbReference>
<dbReference type="EMBL" id="PEWV01000065">
    <property type="protein sequence ID" value="PIU41240.1"/>
    <property type="molecule type" value="Genomic_DNA"/>
</dbReference>
<dbReference type="GO" id="GO:0004222">
    <property type="term" value="F:metalloendopeptidase activity"/>
    <property type="evidence" value="ECO:0007669"/>
    <property type="project" value="TreeGrafter"/>
</dbReference>
<dbReference type="InterPro" id="IPR011055">
    <property type="entry name" value="Dup_hybrid_motif"/>
</dbReference>
<evidence type="ECO:0000313" key="3">
    <source>
        <dbReference type="EMBL" id="PIU41240.1"/>
    </source>
</evidence>
<evidence type="ECO:0000313" key="4">
    <source>
        <dbReference type="Proteomes" id="UP000230052"/>
    </source>
</evidence>
<feature type="transmembrane region" description="Helical" evidence="1">
    <location>
        <begin position="6"/>
        <end position="27"/>
    </location>
</feature>
<sequence length="179" mass="20392">MRFLKTLKFLIVTILCFIIVNTCLLSYRPLYIKWYKWKEPYFIMPISIKNKDPELRGDIWGEGYFGAKRRGGRRHRGIDILADIGTPVHAAKSGRAICYYQPRGMGKYVKIVHPDGIRTIYGHLDGWLIKSDVFVRQGQTIGLVGKSGNASVRGMQPHLHFEIVDAGKAVDPLNGYIKQ</sequence>
<dbReference type="SUPFAM" id="SSF51261">
    <property type="entry name" value="Duplicated hybrid motif"/>
    <property type="match status" value="1"/>
</dbReference>
<evidence type="ECO:0000256" key="1">
    <source>
        <dbReference type="SAM" id="Phobius"/>
    </source>
</evidence>
<keyword evidence="1" id="KW-0472">Membrane</keyword>
<dbReference type="Proteomes" id="UP000230052">
    <property type="component" value="Unassembled WGS sequence"/>
</dbReference>
<evidence type="ECO:0000259" key="2">
    <source>
        <dbReference type="Pfam" id="PF01551"/>
    </source>
</evidence>
<proteinExistence type="predicted"/>
<feature type="domain" description="M23ase beta-sheet core" evidence="2">
    <location>
        <begin position="74"/>
        <end position="172"/>
    </location>
</feature>
<dbReference type="PANTHER" id="PTHR21666:SF270">
    <property type="entry name" value="MUREIN HYDROLASE ACTIVATOR ENVC"/>
    <property type="match status" value="1"/>
</dbReference>
<dbReference type="Pfam" id="PF01551">
    <property type="entry name" value="Peptidase_M23"/>
    <property type="match status" value="1"/>
</dbReference>